<evidence type="ECO:0000313" key="3">
    <source>
        <dbReference type="Proteomes" id="UP000030672"/>
    </source>
</evidence>
<feature type="compositionally biased region" description="Pro residues" evidence="1">
    <location>
        <begin position="1155"/>
        <end position="1177"/>
    </location>
</feature>
<feature type="compositionally biased region" description="Basic and acidic residues" evidence="1">
    <location>
        <begin position="1713"/>
        <end position="1732"/>
    </location>
</feature>
<feature type="compositionally biased region" description="Basic and acidic residues" evidence="1">
    <location>
        <begin position="265"/>
        <end position="279"/>
    </location>
</feature>
<accession>A0A074VCN4</accession>
<feature type="compositionally biased region" description="Basic and acidic residues" evidence="1">
    <location>
        <begin position="1334"/>
        <end position="1359"/>
    </location>
</feature>
<feature type="compositionally biased region" description="Basic residues" evidence="1">
    <location>
        <begin position="1674"/>
        <end position="1685"/>
    </location>
</feature>
<feature type="compositionally biased region" description="Pro residues" evidence="1">
    <location>
        <begin position="600"/>
        <end position="614"/>
    </location>
</feature>
<name>A0A074VCN4_AURM1</name>
<feature type="compositionally biased region" description="Basic and acidic residues" evidence="1">
    <location>
        <begin position="983"/>
        <end position="1018"/>
    </location>
</feature>
<feature type="compositionally biased region" description="Basic and acidic residues" evidence="1">
    <location>
        <begin position="385"/>
        <end position="398"/>
    </location>
</feature>
<proteinExistence type="predicted"/>
<feature type="compositionally biased region" description="Basic residues" evidence="1">
    <location>
        <begin position="579"/>
        <end position="588"/>
    </location>
</feature>
<dbReference type="Proteomes" id="UP000030672">
    <property type="component" value="Unassembled WGS sequence"/>
</dbReference>
<sequence>MQVTPDRSGGVFGGGWRSPTPSLFAELARGERQLWRMFCTNEYLRLDVTDQANHQLPCSTWCLLIAPSQPPQLFPCLQVRGNSIRSFYTSGQSEFGSGKQQSPLLLVESFFTEQGGSDAVDRNEMAVPVALALSARLLDSKLPPTSESMRRPLQKCVGNAYHDHHDETFTKILKLPTLPSSILEEALPNYNECINDCPPDYTNSDALAILNLDPPAYAPSPSAPRCCSQERKEKSRCSTEPKVDFGYRENLREHKKKKKGAAAKNKWDSDNEEEKKPEGDNNGDQPGDAGGSGGADGAGGEGGGGNDDDDWDDGKKKGKKDKKKSGFSWDALEDEDNKDEEEKTNDPPLVEEAPAEEDDWAGFTTASSKKKKKKGKNADPEPPPDDFKPDDGPPKVDVDFGNSNTFSFGSNGAWGTKPTEDDGWATFGGSKKDKKKKTNAFNFGFGDADDGAMPGESAPPPAEEEAKADDNPWAAFGSGKKKNKGGAVEEHPLPSPEPEPEAVVVQSPDEPADDFSWAMSSKDKKKAKKAAKAAALAAPEPEPEPIAVVEEPPPEPEAAPAEPEPAPVDDFTWGMSAKDKKKAKKAAKKAGNAFESIAEPEPPTPAAEPEPEPPVVAVVEEPAPSAAEPEAVDDFSWAMSSKDKKKAKKAAKKSAFDWSEPDPPAAPDPPPVEQAPPNPDESTALAIPEPPQDDWFGWGTAGKKKGKKGAEEIPPEVPPPPPAAPKPAVEESSSSWSFGWGSSSKKDKKKSKSPEPEPITVPEPVLEDPVVMVPESIDEPKAEEDDWAGWATGKKSKKKGSKNAPVEIVEHVYDVPVQQPDPAPAEEDAWAGWSVGKKEKKKGKKAGEIPPPSLPAIEPPPVEVVEPEVEVPVPPPEAEAPVEQPLADDPWASFSTKKSKKDKKKKGSSTEEMEPVVEVPPPPSEPEPQQIVDLQEPETEPEPIAVLESPPAEPVKEVKKKEVKTSSGWGSSLWGSSSKSKSSSKDKEKEKEKERAKKEKEEKERQEREAEEQRKADEEAAFAAALADEPVDLLPKPAPVAEQSATTGYWGTFLKPTAVSKTVEEPIVPKGKVDTGAKESVKDRIKRLQGETTKDQVVVVPPAPPAPEPLPETDVVVVPEPEVIIVPEPPVVEEALAKKSPKDKKKKKGREKEPSPPPPPATIEIPPPVAEVPPSLSPIPGGFPEDDVESDVLADVPAVPPPIVANTSADAPVEPPPLDAVKPSEVMPKPSSDKKPVKDKGISARKEAKRITKSSRPAVVDLSAPSTPAAESKSVKKERPKVVRDPTGSSHWGLWGTTSKAEAKKERRPSKDTTTPTIKRSAAPALTRSKSARKPNERDFLDKADKTSSDDKQSRKGTKDPATPAKGMGFGLFGPTPTRSRSMRQSSSTPRSTQVRDSRRSLDVSSPPGDIASKAAKLMGLGPRPTLSRSQSTREKRKLRTIPDPYAIDPDNTPDDATHSASVDRSSSHRTKRSSRSDHKHDKRDSAMMSGGLGPAVDDGGDPVTAPEDTPFVTPSRPTLRRAATTSARKPAGGLFSNIIDSLKPKPIEDFSRRHRDSQVYDSEGGSARHRRHRTPHSSHRDEDDDSKRHLRREHRRVRRSEDVPSTPLDDHTPTPPIDNTESEDRERRRAERRAKRAALEAAEEELRAREKASRNREHEVAERDRQDLEDQRRRQRRAERHASRRSSAIDVDRKPHLHRSSTAPVQSYFDARAPHRDANGRDPRSPPKDKTSSWVHSVTSSPPLPPPLQPTILDVPPIDSAADDADLHDDESTARELRRRHRRDRESRGIETEEDRRRRKRKELRRREEELASRDRDSEARRDRVSNKAYNSLGYDGFETQRTWDGRVVGGETRGGVKEEIARRTQGWFKKVAGL</sequence>
<feature type="compositionally biased region" description="Low complexity" evidence="1">
    <location>
        <begin position="726"/>
        <end position="743"/>
    </location>
</feature>
<dbReference type="HOGENOM" id="CLU_235279_0_0_1"/>
<feature type="compositionally biased region" description="Basic residues" evidence="1">
    <location>
        <begin position="1589"/>
        <end position="1599"/>
    </location>
</feature>
<dbReference type="GeneID" id="63918800"/>
<feature type="compositionally biased region" description="Basic and acidic residues" evidence="1">
    <location>
        <begin position="954"/>
        <end position="964"/>
    </location>
</feature>
<evidence type="ECO:0000313" key="2">
    <source>
        <dbReference type="EMBL" id="KEQ58098.1"/>
    </source>
</evidence>
<feature type="compositionally biased region" description="Basic residues" evidence="1">
    <location>
        <begin position="897"/>
        <end position="907"/>
    </location>
</feature>
<feature type="compositionally biased region" description="Low complexity" evidence="1">
    <location>
        <begin position="1375"/>
        <end position="1393"/>
    </location>
</feature>
<dbReference type="STRING" id="1043003.A0A074VCN4"/>
<feature type="compositionally biased region" description="Pro residues" evidence="1">
    <location>
        <begin position="849"/>
        <end position="862"/>
    </location>
</feature>
<feature type="compositionally biased region" description="Pro residues" evidence="1">
    <location>
        <begin position="661"/>
        <end position="679"/>
    </location>
</feature>
<dbReference type="RefSeq" id="XP_040875121.1">
    <property type="nucleotide sequence ID" value="XM_041025427.1"/>
</dbReference>
<feature type="compositionally biased region" description="Polar residues" evidence="1">
    <location>
        <begin position="965"/>
        <end position="975"/>
    </location>
</feature>
<feature type="compositionally biased region" description="Basic and acidic residues" evidence="1">
    <location>
        <begin position="1231"/>
        <end position="1250"/>
    </location>
</feature>
<feature type="compositionally biased region" description="Pro residues" evidence="1">
    <location>
        <begin position="1101"/>
        <end position="1110"/>
    </location>
</feature>
<feature type="compositionally biased region" description="Basic residues" evidence="1">
    <location>
        <begin position="643"/>
        <end position="652"/>
    </location>
</feature>
<feature type="compositionally biased region" description="Basic and acidic residues" evidence="1">
    <location>
        <begin position="1543"/>
        <end position="1552"/>
    </location>
</feature>
<feature type="compositionally biased region" description="Basic and acidic residues" evidence="1">
    <location>
        <begin position="1806"/>
        <end position="1827"/>
    </location>
</feature>
<feature type="compositionally biased region" description="Basic residues" evidence="1">
    <location>
        <begin position="1139"/>
        <end position="1149"/>
    </location>
</feature>
<feature type="compositionally biased region" description="Basic and acidic residues" evidence="1">
    <location>
        <begin position="1579"/>
        <end position="1588"/>
    </location>
</feature>
<feature type="compositionally biased region" description="Basic and acidic residues" evidence="1">
    <location>
        <begin position="1273"/>
        <end position="1284"/>
    </location>
</feature>
<protein>
    <submittedName>
        <fullName evidence="2">Uncharacterized protein</fullName>
    </submittedName>
</protein>
<feature type="region of interest" description="Disordered" evidence="1">
    <location>
        <begin position="219"/>
        <end position="1019"/>
    </location>
</feature>
<feature type="compositionally biased region" description="Basic and acidic residues" evidence="1">
    <location>
        <begin position="1475"/>
        <end position="1486"/>
    </location>
</feature>
<keyword evidence="3" id="KW-1185">Reference proteome</keyword>
<evidence type="ECO:0000256" key="1">
    <source>
        <dbReference type="SAM" id="MobiDB-lite"/>
    </source>
</evidence>
<feature type="region of interest" description="Disordered" evidence="1">
    <location>
        <begin position="1087"/>
        <end position="1114"/>
    </location>
</feature>
<feature type="region of interest" description="Disordered" evidence="1">
    <location>
        <begin position="1127"/>
        <end position="1838"/>
    </location>
</feature>
<feature type="compositionally biased region" description="Polar residues" evidence="1">
    <location>
        <begin position="1733"/>
        <end position="1742"/>
    </location>
</feature>
<feature type="compositionally biased region" description="Basic and acidic residues" evidence="1">
    <location>
        <begin position="1301"/>
        <end position="1311"/>
    </location>
</feature>
<feature type="compositionally biased region" description="Low complexity" evidence="1">
    <location>
        <begin position="532"/>
        <end position="550"/>
    </location>
</feature>
<reference evidence="2 3" key="1">
    <citation type="journal article" date="2014" name="BMC Genomics">
        <title>Genome sequencing of four Aureobasidium pullulans varieties: biotechnological potential, stress tolerance, and description of new species.</title>
        <authorList>
            <person name="Gostin Ar C."/>
            <person name="Ohm R.A."/>
            <person name="Kogej T."/>
            <person name="Sonjak S."/>
            <person name="Turk M."/>
            <person name="Zajc J."/>
            <person name="Zalar P."/>
            <person name="Grube M."/>
            <person name="Sun H."/>
            <person name="Han J."/>
            <person name="Sharma A."/>
            <person name="Chiniquy J."/>
            <person name="Ngan C.Y."/>
            <person name="Lipzen A."/>
            <person name="Barry K."/>
            <person name="Grigoriev I.V."/>
            <person name="Gunde-Cimerman N."/>
        </authorList>
    </citation>
    <scope>NUCLEOTIDE SEQUENCE [LARGE SCALE GENOMIC DNA]</scope>
    <source>
        <strain evidence="2 3">CBS 110374</strain>
    </source>
</reference>
<feature type="compositionally biased region" description="Low complexity" evidence="1">
    <location>
        <begin position="615"/>
        <end position="629"/>
    </location>
</feature>
<feature type="compositionally biased region" description="Basic and acidic residues" evidence="1">
    <location>
        <begin position="1785"/>
        <end position="1797"/>
    </location>
</feature>
<feature type="compositionally biased region" description="Gly residues" evidence="1">
    <location>
        <begin position="288"/>
        <end position="305"/>
    </location>
</feature>
<feature type="compositionally biased region" description="Pro residues" evidence="1">
    <location>
        <begin position="715"/>
        <end position="725"/>
    </location>
</feature>
<feature type="compositionally biased region" description="Basic residues" evidence="1">
    <location>
        <begin position="316"/>
        <end position="325"/>
    </location>
</feature>
<dbReference type="EMBL" id="KL584860">
    <property type="protein sequence ID" value="KEQ58098.1"/>
    <property type="molecule type" value="Genomic_DNA"/>
</dbReference>
<feature type="compositionally biased region" description="Basic residues" evidence="1">
    <location>
        <begin position="1568"/>
        <end position="1578"/>
    </location>
</feature>
<organism evidence="2 3">
    <name type="scientific">Aureobasidium melanogenum (strain CBS 110374)</name>
    <name type="common">Aureobasidium pullulans var. melanogenum</name>
    <dbReference type="NCBI Taxonomy" id="1043003"/>
    <lineage>
        <taxon>Eukaryota</taxon>
        <taxon>Fungi</taxon>
        <taxon>Dikarya</taxon>
        <taxon>Ascomycota</taxon>
        <taxon>Pezizomycotina</taxon>
        <taxon>Dothideomycetes</taxon>
        <taxon>Dothideomycetidae</taxon>
        <taxon>Dothideales</taxon>
        <taxon>Saccotheciaceae</taxon>
        <taxon>Aureobasidium</taxon>
    </lineage>
</organism>
<gene>
    <name evidence="2" type="ORF">M437DRAFT_70276</name>
</gene>
<feature type="compositionally biased region" description="Basic and acidic residues" evidence="1">
    <location>
        <begin position="1645"/>
        <end position="1673"/>
    </location>
</feature>
<feature type="compositionally biased region" description="Basic and acidic residues" evidence="1">
    <location>
        <begin position="228"/>
        <end position="252"/>
    </location>
</feature>